<organism evidence="3 4">
    <name type="scientific">Candidatus Nomurabacteria bacterium RIFCSPLOWO2_01_FULL_40_18</name>
    <dbReference type="NCBI Taxonomy" id="1801773"/>
    <lineage>
        <taxon>Bacteria</taxon>
        <taxon>Candidatus Nomuraibacteriota</taxon>
    </lineage>
</organism>
<dbReference type="AlphaFoldDB" id="A0A1F6XKW7"/>
<feature type="region of interest" description="Disordered" evidence="1">
    <location>
        <begin position="231"/>
        <end position="253"/>
    </location>
</feature>
<feature type="transmembrane region" description="Helical" evidence="2">
    <location>
        <begin position="149"/>
        <end position="171"/>
    </location>
</feature>
<proteinExistence type="predicted"/>
<evidence type="ECO:0000313" key="3">
    <source>
        <dbReference type="EMBL" id="OGI94641.1"/>
    </source>
</evidence>
<evidence type="ECO:0000256" key="1">
    <source>
        <dbReference type="SAM" id="MobiDB-lite"/>
    </source>
</evidence>
<keyword evidence="2" id="KW-0472">Membrane</keyword>
<name>A0A1F6XKW7_9BACT</name>
<evidence type="ECO:0000256" key="2">
    <source>
        <dbReference type="SAM" id="Phobius"/>
    </source>
</evidence>
<dbReference type="EMBL" id="MFUX01000014">
    <property type="protein sequence ID" value="OGI94641.1"/>
    <property type="molecule type" value="Genomic_DNA"/>
</dbReference>
<sequence length="253" mass="27329">MRYIKYILIMIALVGILSPVIKVNAQQSFKGQCKILERVGDPRFVDRNETIEENLTREQCLAKTNPEFLPYGTCVGFHGGVEYRYGFGGNSGNQVTRENCLTGTFSPYGSNNTAPQTGYQLLAPLPCESEGCPKGELTNVDTEEGLGNYLNLMIKIFIGICAVLSVVMIVVGGLEVMTSELEHTKTAGKERIMHAVLGLLIALGAYALLYTINPDLLRSDLCVPPEIRGPDGKCTTPATPNPATVTSPNPAAT</sequence>
<keyword evidence="2" id="KW-0812">Transmembrane</keyword>
<accession>A0A1F6XKW7</accession>
<gene>
    <name evidence="3" type="ORF">A3A03_01205</name>
</gene>
<dbReference type="Proteomes" id="UP000176629">
    <property type="component" value="Unassembled WGS sequence"/>
</dbReference>
<reference evidence="3 4" key="1">
    <citation type="journal article" date="2016" name="Nat. Commun.">
        <title>Thousands of microbial genomes shed light on interconnected biogeochemical processes in an aquifer system.</title>
        <authorList>
            <person name="Anantharaman K."/>
            <person name="Brown C.T."/>
            <person name="Hug L.A."/>
            <person name="Sharon I."/>
            <person name="Castelle C.J."/>
            <person name="Probst A.J."/>
            <person name="Thomas B.C."/>
            <person name="Singh A."/>
            <person name="Wilkins M.J."/>
            <person name="Karaoz U."/>
            <person name="Brodie E.L."/>
            <person name="Williams K.H."/>
            <person name="Hubbard S.S."/>
            <person name="Banfield J.F."/>
        </authorList>
    </citation>
    <scope>NUCLEOTIDE SEQUENCE [LARGE SCALE GENOMIC DNA]</scope>
</reference>
<dbReference type="STRING" id="1801773.A3A03_01205"/>
<protein>
    <submittedName>
        <fullName evidence="3">Uncharacterized protein</fullName>
    </submittedName>
</protein>
<feature type="transmembrane region" description="Helical" evidence="2">
    <location>
        <begin position="192"/>
        <end position="212"/>
    </location>
</feature>
<keyword evidence="2" id="KW-1133">Transmembrane helix</keyword>
<evidence type="ECO:0000313" key="4">
    <source>
        <dbReference type="Proteomes" id="UP000176629"/>
    </source>
</evidence>
<comment type="caution">
    <text evidence="3">The sequence shown here is derived from an EMBL/GenBank/DDBJ whole genome shotgun (WGS) entry which is preliminary data.</text>
</comment>
<feature type="compositionally biased region" description="Low complexity" evidence="1">
    <location>
        <begin position="235"/>
        <end position="253"/>
    </location>
</feature>